<dbReference type="Gene3D" id="1.10.10.10">
    <property type="entry name" value="Winged helix-like DNA-binding domain superfamily/Winged helix DNA-binding domain"/>
    <property type="match status" value="1"/>
</dbReference>
<feature type="domain" description="HTH lysR-type" evidence="5">
    <location>
        <begin position="6"/>
        <end position="63"/>
    </location>
</feature>
<proteinExistence type="inferred from homology"/>
<dbReference type="InterPro" id="IPR000847">
    <property type="entry name" value="LysR_HTH_N"/>
</dbReference>
<name>A0A1Q8SXQ9_9GAMM</name>
<dbReference type="SUPFAM" id="SSF53850">
    <property type="entry name" value="Periplasmic binding protein-like II"/>
    <property type="match status" value="1"/>
</dbReference>
<evidence type="ECO:0000256" key="2">
    <source>
        <dbReference type="ARBA" id="ARBA00023015"/>
    </source>
</evidence>
<dbReference type="GO" id="GO:0003677">
    <property type="term" value="F:DNA binding"/>
    <property type="evidence" value="ECO:0007669"/>
    <property type="project" value="UniProtKB-KW"/>
</dbReference>
<dbReference type="FunFam" id="1.10.10.10:FF:000001">
    <property type="entry name" value="LysR family transcriptional regulator"/>
    <property type="match status" value="1"/>
</dbReference>
<protein>
    <recommendedName>
        <fullName evidence="5">HTH lysR-type domain-containing protein</fullName>
    </recommendedName>
</protein>
<sequence length="311" mass="33508">MTKPQLDLRRLRYFVAVAEASSFKRAAEHLGMAQPPLSQQIMALEAQLGQRLFIRHARTVELTDAGQELRALAEPLLTAAAAIPARVQSAAKGRKGALSIGFTPGATLHPLLPRAIRAFREEAPDVDLLFEERDTVPLCDRVADGKVQVAFIRPPAPVRDRLRVEHIVDEPIVAVVPHTHRLAKLEQVSLADFANEDVVMFERSLAPAIYDAILGACADAGFSPRIVHHAPQKASAMMLAAGGAGVTFVPASMRGVQTGALKLVRLVGPQPVAAFAIATRDREQSVLAQRFRQTVMAEAALLAEPDVKTAG</sequence>
<evidence type="ECO:0000313" key="6">
    <source>
        <dbReference type="EMBL" id="OLO06228.1"/>
    </source>
</evidence>
<evidence type="ECO:0000313" key="7">
    <source>
        <dbReference type="Proteomes" id="UP000186878"/>
    </source>
</evidence>
<dbReference type="STRING" id="404433.BTW07_01680"/>
<dbReference type="InterPro" id="IPR005119">
    <property type="entry name" value="LysR_subst-bd"/>
</dbReference>
<keyword evidence="4" id="KW-0804">Transcription</keyword>
<evidence type="ECO:0000256" key="3">
    <source>
        <dbReference type="ARBA" id="ARBA00023125"/>
    </source>
</evidence>
<dbReference type="Pfam" id="PF03466">
    <property type="entry name" value="LysR_substrate"/>
    <property type="match status" value="1"/>
</dbReference>
<gene>
    <name evidence="6" type="ORF">BTW07_01680</name>
</gene>
<evidence type="ECO:0000259" key="5">
    <source>
        <dbReference type="PROSITE" id="PS50931"/>
    </source>
</evidence>
<dbReference type="Pfam" id="PF00126">
    <property type="entry name" value="HTH_1"/>
    <property type="match status" value="1"/>
</dbReference>
<keyword evidence="7" id="KW-1185">Reference proteome</keyword>
<dbReference type="AlphaFoldDB" id="A0A1Q8SXQ9"/>
<dbReference type="PANTHER" id="PTHR30346">
    <property type="entry name" value="TRANSCRIPTIONAL DUAL REGULATOR HCAR-RELATED"/>
    <property type="match status" value="1"/>
</dbReference>
<reference evidence="6 7" key="1">
    <citation type="submission" date="2016-12" db="EMBL/GenBank/DDBJ databases">
        <title>Draft genome sequences of strains Salinicola socius SMB35, Salinicola sp. MH3R3-1 and Chromohalobacter sp. SMB17 from the Verkhnekamsk potash mining region of Russia.</title>
        <authorList>
            <person name="Mavrodi D.V."/>
            <person name="Olsson B.E."/>
            <person name="Korsakova E.S."/>
            <person name="Pyankova A."/>
            <person name="Mavrodi O.V."/>
            <person name="Plotnikova E.G."/>
        </authorList>
    </citation>
    <scope>NUCLEOTIDE SEQUENCE [LARGE SCALE GENOMIC DNA]</scope>
    <source>
        <strain evidence="6 7">SMB35</strain>
    </source>
</reference>
<keyword evidence="3" id="KW-0238">DNA-binding</keyword>
<keyword evidence="2" id="KW-0805">Transcription regulation</keyword>
<dbReference type="InterPro" id="IPR036390">
    <property type="entry name" value="WH_DNA-bd_sf"/>
</dbReference>
<dbReference type="GO" id="GO:0032993">
    <property type="term" value="C:protein-DNA complex"/>
    <property type="evidence" value="ECO:0007669"/>
    <property type="project" value="TreeGrafter"/>
</dbReference>
<dbReference type="Proteomes" id="UP000186878">
    <property type="component" value="Unassembled WGS sequence"/>
</dbReference>
<dbReference type="RefSeq" id="WP_075568397.1">
    <property type="nucleotide sequence ID" value="NZ_MSDO01000001.1"/>
</dbReference>
<dbReference type="OrthoDB" id="8850588at2"/>
<accession>A0A1Q8SXQ9</accession>
<dbReference type="InterPro" id="IPR036388">
    <property type="entry name" value="WH-like_DNA-bd_sf"/>
</dbReference>
<comment type="similarity">
    <text evidence="1">Belongs to the LysR transcriptional regulatory family.</text>
</comment>
<dbReference type="Gene3D" id="3.40.190.10">
    <property type="entry name" value="Periplasmic binding protein-like II"/>
    <property type="match status" value="2"/>
</dbReference>
<dbReference type="SUPFAM" id="SSF46785">
    <property type="entry name" value="Winged helix' DNA-binding domain"/>
    <property type="match status" value="1"/>
</dbReference>
<organism evidence="6 7">
    <name type="scientific">Salinicola socius</name>
    <dbReference type="NCBI Taxonomy" id="404433"/>
    <lineage>
        <taxon>Bacteria</taxon>
        <taxon>Pseudomonadati</taxon>
        <taxon>Pseudomonadota</taxon>
        <taxon>Gammaproteobacteria</taxon>
        <taxon>Oceanospirillales</taxon>
        <taxon>Halomonadaceae</taxon>
        <taxon>Salinicola</taxon>
    </lineage>
</organism>
<evidence type="ECO:0000256" key="1">
    <source>
        <dbReference type="ARBA" id="ARBA00009437"/>
    </source>
</evidence>
<dbReference type="PANTHER" id="PTHR30346:SF30">
    <property type="entry name" value="SMALL NEUTRAL PROTEASE REGULATORY PROTEIN"/>
    <property type="match status" value="1"/>
</dbReference>
<evidence type="ECO:0000256" key="4">
    <source>
        <dbReference type="ARBA" id="ARBA00023163"/>
    </source>
</evidence>
<comment type="caution">
    <text evidence="6">The sequence shown here is derived from an EMBL/GenBank/DDBJ whole genome shotgun (WGS) entry which is preliminary data.</text>
</comment>
<dbReference type="EMBL" id="MSDO01000001">
    <property type="protein sequence ID" value="OLO06228.1"/>
    <property type="molecule type" value="Genomic_DNA"/>
</dbReference>
<dbReference type="PROSITE" id="PS50931">
    <property type="entry name" value="HTH_LYSR"/>
    <property type="match status" value="1"/>
</dbReference>
<dbReference type="GO" id="GO:0003700">
    <property type="term" value="F:DNA-binding transcription factor activity"/>
    <property type="evidence" value="ECO:0007669"/>
    <property type="project" value="InterPro"/>
</dbReference>
<dbReference type="PRINTS" id="PR00039">
    <property type="entry name" value="HTHLYSR"/>
</dbReference>